<dbReference type="RefSeq" id="WP_311731532.1">
    <property type="nucleotide sequence ID" value="NZ_JAVRFD010000923.1"/>
</dbReference>
<keyword evidence="5" id="KW-1185">Reference proteome</keyword>
<evidence type="ECO:0000259" key="3">
    <source>
        <dbReference type="Pfam" id="PF00501"/>
    </source>
</evidence>
<feature type="non-terminal residue" evidence="4">
    <location>
        <position position="1"/>
    </location>
</feature>
<evidence type="ECO:0000313" key="4">
    <source>
        <dbReference type="EMBL" id="MDT0551273.1"/>
    </source>
</evidence>
<dbReference type="Proteomes" id="UP001180754">
    <property type="component" value="Unassembled WGS sequence"/>
</dbReference>
<accession>A0ABU2XZC8</accession>
<proteinExistence type="inferred from homology"/>
<dbReference type="PANTHER" id="PTHR43201">
    <property type="entry name" value="ACYL-COA SYNTHETASE"/>
    <property type="match status" value="1"/>
</dbReference>
<feature type="domain" description="AMP-dependent synthetase/ligase" evidence="3">
    <location>
        <begin position="23"/>
        <end position="133"/>
    </location>
</feature>
<organism evidence="4 5">
    <name type="scientific">Streptomyces lonegramiae</name>
    <dbReference type="NCBI Taxonomy" id="3075524"/>
    <lineage>
        <taxon>Bacteria</taxon>
        <taxon>Bacillati</taxon>
        <taxon>Actinomycetota</taxon>
        <taxon>Actinomycetes</taxon>
        <taxon>Kitasatosporales</taxon>
        <taxon>Streptomycetaceae</taxon>
        <taxon>Streptomyces</taxon>
    </lineage>
</organism>
<evidence type="ECO:0000256" key="1">
    <source>
        <dbReference type="ARBA" id="ARBA00006432"/>
    </source>
</evidence>
<reference evidence="4" key="1">
    <citation type="submission" date="2024-05" db="EMBL/GenBank/DDBJ databases">
        <title>30 novel species of actinomycetes from the DSMZ collection.</title>
        <authorList>
            <person name="Nouioui I."/>
        </authorList>
    </citation>
    <scope>NUCLEOTIDE SEQUENCE</scope>
    <source>
        <strain evidence="4">DSM 41529</strain>
    </source>
</reference>
<feature type="non-terminal residue" evidence="4">
    <location>
        <position position="142"/>
    </location>
</feature>
<comment type="similarity">
    <text evidence="1">Belongs to the ATP-dependent AMP-binding enzyme family.</text>
</comment>
<dbReference type="Pfam" id="PF00501">
    <property type="entry name" value="AMP-binding"/>
    <property type="match status" value="1"/>
</dbReference>
<dbReference type="PANTHER" id="PTHR43201:SF5">
    <property type="entry name" value="MEDIUM-CHAIN ACYL-COA LIGASE ACSF2, MITOCHONDRIAL"/>
    <property type="match status" value="1"/>
</dbReference>
<sequence length="142" mass="14543">YSHNALAGGRGNFLASLVPDGRPPRCLFLVPLASAFGSNGTAVTLARHGGTLVLLDHFTPEAALAAIREHEPTHVLGVPTAVRLMLERLDGAAERLPSPTALVLGGAPLDETTARAAAEVFGCPVVNLYGSADGVNCHTGLG</sequence>
<name>A0ABU2XZC8_9ACTN</name>
<dbReference type="SUPFAM" id="SSF56801">
    <property type="entry name" value="Acetyl-CoA synthetase-like"/>
    <property type="match status" value="1"/>
</dbReference>
<evidence type="ECO:0000256" key="2">
    <source>
        <dbReference type="ARBA" id="ARBA00022598"/>
    </source>
</evidence>
<dbReference type="Gene3D" id="3.40.50.980">
    <property type="match status" value="1"/>
</dbReference>
<keyword evidence="2" id="KW-0436">Ligase</keyword>
<dbReference type="InterPro" id="IPR000873">
    <property type="entry name" value="AMP-dep_synth/lig_dom"/>
</dbReference>
<dbReference type="EMBL" id="JAVRFD010000923">
    <property type="protein sequence ID" value="MDT0551273.1"/>
    <property type="molecule type" value="Genomic_DNA"/>
</dbReference>
<protein>
    <submittedName>
        <fullName evidence="4">AMP-binding protein</fullName>
    </submittedName>
</protein>
<gene>
    <name evidence="4" type="ORF">RND15_52855</name>
</gene>
<comment type="caution">
    <text evidence="4">The sequence shown here is derived from an EMBL/GenBank/DDBJ whole genome shotgun (WGS) entry which is preliminary data.</text>
</comment>
<evidence type="ECO:0000313" key="5">
    <source>
        <dbReference type="Proteomes" id="UP001180754"/>
    </source>
</evidence>